<evidence type="ECO:0000256" key="1">
    <source>
        <dbReference type="ARBA" id="ARBA00004141"/>
    </source>
</evidence>
<feature type="transmembrane region" description="Helical" evidence="5">
    <location>
        <begin position="114"/>
        <end position="133"/>
    </location>
</feature>
<dbReference type="InterPro" id="IPR058533">
    <property type="entry name" value="Cation_efflux_TM"/>
</dbReference>
<evidence type="ECO:0000256" key="3">
    <source>
        <dbReference type="ARBA" id="ARBA00022989"/>
    </source>
</evidence>
<feature type="transmembrane region" description="Helical" evidence="5">
    <location>
        <begin position="57"/>
        <end position="75"/>
    </location>
</feature>
<comment type="subcellular location">
    <subcellularLocation>
        <location evidence="1">Membrane</location>
        <topology evidence="1">Multi-pass membrane protein</topology>
    </subcellularLocation>
</comment>
<reference evidence="7 8" key="1">
    <citation type="submission" date="2021-08" db="EMBL/GenBank/DDBJ databases">
        <title>Lysobacter sp. strain CJ11 Genome sequencing and assembly.</title>
        <authorList>
            <person name="Kim I."/>
        </authorList>
    </citation>
    <scope>NUCLEOTIDE SEQUENCE [LARGE SCALE GENOMIC DNA]</scope>
    <source>
        <strain evidence="7 8">CJ11</strain>
    </source>
</reference>
<evidence type="ECO:0000313" key="8">
    <source>
        <dbReference type="Proteomes" id="UP000824755"/>
    </source>
</evidence>
<keyword evidence="4 5" id="KW-0472">Membrane</keyword>
<dbReference type="RefSeq" id="WP_220379700.1">
    <property type="nucleotide sequence ID" value="NZ_CP080544.1"/>
</dbReference>
<feature type="transmembrane region" description="Helical" evidence="5">
    <location>
        <begin position="154"/>
        <end position="171"/>
    </location>
</feature>
<evidence type="ECO:0000256" key="4">
    <source>
        <dbReference type="ARBA" id="ARBA00023136"/>
    </source>
</evidence>
<dbReference type="Pfam" id="PF01545">
    <property type="entry name" value="Cation_efflux"/>
    <property type="match status" value="1"/>
</dbReference>
<keyword evidence="8" id="KW-1185">Reference proteome</keyword>
<evidence type="ECO:0000313" key="7">
    <source>
        <dbReference type="EMBL" id="QYR52880.1"/>
    </source>
</evidence>
<keyword evidence="3 5" id="KW-1133">Transmembrane helix</keyword>
<dbReference type="Gene3D" id="1.20.1510.10">
    <property type="entry name" value="Cation efflux protein transmembrane domain"/>
    <property type="match status" value="1"/>
</dbReference>
<name>A0ABX8WNW1_9GAMM</name>
<dbReference type="SUPFAM" id="SSF161111">
    <property type="entry name" value="Cation efflux protein transmembrane domain-like"/>
    <property type="match status" value="1"/>
</dbReference>
<gene>
    <name evidence="7" type="ORF">H8L67_09970</name>
</gene>
<dbReference type="InterPro" id="IPR027469">
    <property type="entry name" value="Cation_efflux_TMD_sf"/>
</dbReference>
<dbReference type="EMBL" id="CP080544">
    <property type="protein sequence ID" value="QYR52880.1"/>
    <property type="molecule type" value="Genomic_DNA"/>
</dbReference>
<protein>
    <submittedName>
        <fullName evidence="7">Cation transporter</fullName>
    </submittedName>
</protein>
<sequence length="216" mass="23177">MSDCCNCGTTVELAAMQARQRRVLLIVMLINIASCAMMFTAAYLSHSSSLLSGTLDNLGDALTYLLSLLVIGASLKAKAWVALFKGVLILCAALAVGAQIIWRFNNPAVPLFETMGVAALLNLSLNGVCLWLLTPLKDSDINLASAWECSRNDIFEGLAVVVAAVGVWVFKGSWPDLLVASVLLVLFLRSAWRVLGMAWRGLRSSENEVPASTSSK</sequence>
<evidence type="ECO:0000256" key="2">
    <source>
        <dbReference type="ARBA" id="ARBA00022692"/>
    </source>
</evidence>
<feature type="transmembrane region" description="Helical" evidence="5">
    <location>
        <begin position="23"/>
        <end position="45"/>
    </location>
</feature>
<evidence type="ECO:0000259" key="6">
    <source>
        <dbReference type="Pfam" id="PF01545"/>
    </source>
</evidence>
<feature type="transmembrane region" description="Helical" evidence="5">
    <location>
        <begin position="82"/>
        <end position="102"/>
    </location>
</feature>
<dbReference type="Proteomes" id="UP000824755">
    <property type="component" value="Chromosome"/>
</dbReference>
<evidence type="ECO:0000256" key="5">
    <source>
        <dbReference type="SAM" id="Phobius"/>
    </source>
</evidence>
<feature type="domain" description="Cation efflux protein transmembrane" evidence="6">
    <location>
        <begin position="24"/>
        <end position="195"/>
    </location>
</feature>
<organism evidence="7 8">
    <name type="scientific">Lysobacter soyae</name>
    <dbReference type="NCBI Taxonomy" id="2764185"/>
    <lineage>
        <taxon>Bacteria</taxon>
        <taxon>Pseudomonadati</taxon>
        <taxon>Pseudomonadota</taxon>
        <taxon>Gammaproteobacteria</taxon>
        <taxon>Lysobacterales</taxon>
        <taxon>Lysobacteraceae</taxon>
        <taxon>Lysobacter</taxon>
    </lineage>
</organism>
<accession>A0ABX8WNW1</accession>
<keyword evidence="2 5" id="KW-0812">Transmembrane</keyword>
<feature type="transmembrane region" description="Helical" evidence="5">
    <location>
        <begin position="177"/>
        <end position="195"/>
    </location>
</feature>
<proteinExistence type="predicted"/>